<feature type="domain" description="4Fe-4S His(Cys)3-ligated-type" evidence="16">
    <location>
        <begin position="80"/>
        <end position="119"/>
    </location>
</feature>
<evidence type="ECO:0000256" key="4">
    <source>
        <dbReference type="ARBA" id="ARBA00022485"/>
    </source>
</evidence>
<evidence type="ECO:0000256" key="5">
    <source>
        <dbReference type="ARBA" id="ARBA00022714"/>
    </source>
</evidence>
<comment type="similarity">
    <text evidence="3">Belongs to the complex I 75 kDa subunit family.</text>
</comment>
<dbReference type="Pfam" id="PF02256">
    <property type="entry name" value="Fe_hyd_SSU"/>
    <property type="match status" value="1"/>
</dbReference>
<evidence type="ECO:0000256" key="9">
    <source>
        <dbReference type="ARBA" id="ARBA00023004"/>
    </source>
</evidence>
<evidence type="ECO:0000259" key="15">
    <source>
        <dbReference type="PROSITE" id="PS51379"/>
    </source>
</evidence>
<dbReference type="Pfam" id="PF13510">
    <property type="entry name" value="Fer2_4"/>
    <property type="match status" value="1"/>
</dbReference>
<dbReference type="PROSITE" id="PS00198">
    <property type="entry name" value="4FE4S_FER_1"/>
    <property type="match status" value="1"/>
</dbReference>
<dbReference type="SUPFAM" id="SSF53920">
    <property type="entry name" value="Fe-only hydrogenase"/>
    <property type="match status" value="1"/>
</dbReference>
<dbReference type="GO" id="GO:0042773">
    <property type="term" value="P:ATP synthesis coupled electron transport"/>
    <property type="evidence" value="ECO:0007669"/>
    <property type="project" value="InterPro"/>
</dbReference>
<dbReference type="PROSITE" id="PS51085">
    <property type="entry name" value="2FE2S_FER_2"/>
    <property type="match status" value="1"/>
</dbReference>
<dbReference type="InterPro" id="IPR019574">
    <property type="entry name" value="NADH_UbQ_OxRdtase_Gsu_4Fe4S-bd"/>
</dbReference>
<evidence type="ECO:0000259" key="16">
    <source>
        <dbReference type="PROSITE" id="PS51839"/>
    </source>
</evidence>
<dbReference type="InterPro" id="IPR004108">
    <property type="entry name" value="Fe_hydrogenase_lsu_C"/>
</dbReference>
<dbReference type="InterPro" id="IPR036010">
    <property type="entry name" value="2Fe-2S_ferredoxin-like_sf"/>
</dbReference>
<evidence type="ECO:0000256" key="2">
    <source>
        <dbReference type="ARBA" id="ARBA00004370"/>
    </source>
</evidence>
<dbReference type="FunFam" id="3.10.20.740:FF:000004">
    <property type="entry name" value="NADH-quinone oxidoreductase"/>
    <property type="match status" value="1"/>
</dbReference>
<evidence type="ECO:0000256" key="13">
    <source>
        <dbReference type="ARBA" id="ARBA00034078"/>
    </source>
</evidence>
<dbReference type="Gene3D" id="3.40.50.1780">
    <property type="match status" value="1"/>
</dbReference>
<keyword evidence="9" id="KW-0408">Iron</keyword>
<comment type="cofactor">
    <cofactor evidence="1">
        <name>[4Fe-4S] cluster</name>
        <dbReference type="ChEBI" id="CHEBI:49883"/>
    </cofactor>
</comment>
<keyword evidence="7" id="KW-0677">Repeat</keyword>
<keyword evidence="6" id="KW-0479">Metal-binding</keyword>
<keyword evidence="4" id="KW-0004">4Fe-4S</keyword>
<evidence type="ECO:0000256" key="8">
    <source>
        <dbReference type="ARBA" id="ARBA00022967"/>
    </source>
</evidence>
<dbReference type="InterPro" id="IPR017900">
    <property type="entry name" value="4Fe4S_Fe_S_CS"/>
</dbReference>
<dbReference type="PATRIC" id="fig|52689.4.peg.334"/>
<name>A0A0L6U1W9_9FIRM</name>
<evidence type="ECO:0000256" key="1">
    <source>
        <dbReference type="ARBA" id="ARBA00001966"/>
    </source>
</evidence>
<dbReference type="PROSITE" id="PS00641">
    <property type="entry name" value="COMPLEX1_75K_1"/>
    <property type="match status" value="1"/>
</dbReference>
<dbReference type="GO" id="GO:0005506">
    <property type="term" value="F:iron ion binding"/>
    <property type="evidence" value="ECO:0007669"/>
    <property type="project" value="InterPro"/>
</dbReference>
<dbReference type="SUPFAM" id="SSF54292">
    <property type="entry name" value="2Fe-2S ferredoxin-like"/>
    <property type="match status" value="1"/>
</dbReference>
<dbReference type="InterPro" id="IPR049830">
    <property type="entry name" value="HndD"/>
</dbReference>
<accession>A0A0L6U1W9</accession>
<evidence type="ECO:0000256" key="7">
    <source>
        <dbReference type="ARBA" id="ARBA00022737"/>
    </source>
</evidence>
<dbReference type="NCBIfam" id="TIGR02512">
    <property type="entry name" value="FeFe_hydrog_A"/>
    <property type="match status" value="1"/>
</dbReference>
<protein>
    <submittedName>
        <fullName evidence="17">Ferredoxin</fullName>
    </submittedName>
</protein>
<dbReference type="OrthoDB" id="9805142at2"/>
<dbReference type="InterPro" id="IPR017896">
    <property type="entry name" value="4Fe4S_Fe-S-bd"/>
</dbReference>
<evidence type="ECO:0000259" key="14">
    <source>
        <dbReference type="PROSITE" id="PS51085"/>
    </source>
</evidence>
<evidence type="ECO:0000313" key="17">
    <source>
        <dbReference type="EMBL" id="KNZ42511.1"/>
    </source>
</evidence>
<dbReference type="InterPro" id="IPR013352">
    <property type="entry name" value="Fe_hydrogenase_subset"/>
</dbReference>
<sequence>MKEITFKINGQDMTVPEGTTILEAAKLNNIDIPTLCYLKGINEIGACRMCLVEIKGARALQAACVYPVANGIEVLTNSPKVRKARKVNLELILSNHNRECTICVRSENCELQALAKEIGVSDIPFEGEKSGTLIDNKSTSIVRDETKCILCKRCVAVCANVQNVAVLGSVGRGFTSQVQPVFGKSLADVGCINCGQCIINCPVGALTEKSDVQRVWDAIEDPTKTVIVQTAPAVRSALGEEFGYPIGTRATGQMAAALRRLGFDKVFDTDFAADVTIMEEGTELLGRLNNGGVLPMITSCSPGWIKYIETYYPEALPHLSSCKSPQNMAGALLKSHYAETNNIDPKDMVVVSVMPCTAKKYEIQRPELNVDGNQDVDISITTRELARMIKEARIMYTQLPDEDFDAYYGESTGAAVIFGATGGVMEAAVRTLADILNNKDIQEIDYVGVRGVEGVKTATVDVTPDLAVKVVIAHGGSNINTVMKQLVAGELADTHFIELMGCPGGCVNGGGQPIVSAKTKMDVDIRAERAKVLYDEDSKHLKYRKSHQNPSVIKLYEEYLGEPNGHKAHHILHTTYSQKPKLY</sequence>
<comment type="subcellular location">
    <subcellularLocation>
        <location evidence="2">Membrane</location>
    </subcellularLocation>
</comment>
<proteinExistence type="inferred from homology"/>
<dbReference type="CDD" id="cd00207">
    <property type="entry name" value="fer2"/>
    <property type="match status" value="1"/>
</dbReference>
<dbReference type="STRING" id="52689.AKG39_06190"/>
<dbReference type="AlphaFoldDB" id="A0A0L6U1W9"/>
<evidence type="ECO:0000313" key="18">
    <source>
        <dbReference type="Proteomes" id="UP000036873"/>
    </source>
</evidence>
<dbReference type="GO" id="GO:0051539">
    <property type="term" value="F:4 iron, 4 sulfur cluster binding"/>
    <property type="evidence" value="ECO:0007669"/>
    <property type="project" value="UniProtKB-KW"/>
</dbReference>
<reference evidence="18" key="1">
    <citation type="submission" date="2015-07" db="EMBL/GenBank/DDBJ databases">
        <title>Draft genome sequence of Acetobacterium bakii DSM 8293, a potential psychrophilic chemical producer through syngas fermentation.</title>
        <authorList>
            <person name="Song Y."/>
            <person name="Hwang S."/>
            <person name="Cho B.-K."/>
        </authorList>
    </citation>
    <scope>NUCLEOTIDE SEQUENCE [LARGE SCALE GENOMIC DNA]</scope>
    <source>
        <strain evidence="18">DSM 8239</strain>
    </source>
</reference>
<comment type="cofactor">
    <cofactor evidence="13">
        <name>[2Fe-2S] cluster</name>
        <dbReference type="ChEBI" id="CHEBI:190135"/>
    </cofactor>
</comment>
<dbReference type="EMBL" id="LGYO01000012">
    <property type="protein sequence ID" value="KNZ42511.1"/>
    <property type="molecule type" value="Genomic_DNA"/>
</dbReference>
<dbReference type="SUPFAM" id="SSF54862">
    <property type="entry name" value="4Fe-4S ferredoxins"/>
    <property type="match status" value="1"/>
</dbReference>
<dbReference type="PROSITE" id="PS51379">
    <property type="entry name" value="4FE4S_FER_2"/>
    <property type="match status" value="2"/>
</dbReference>
<keyword evidence="10" id="KW-0411">Iron-sulfur</keyword>
<dbReference type="InterPro" id="IPR009016">
    <property type="entry name" value="Fe_hydrogenase"/>
</dbReference>
<dbReference type="GO" id="GO:0016020">
    <property type="term" value="C:membrane"/>
    <property type="evidence" value="ECO:0007669"/>
    <property type="project" value="UniProtKB-SubCell"/>
</dbReference>
<dbReference type="InterPro" id="IPR036991">
    <property type="entry name" value="Fe_hydrogenase_ssu_sf"/>
</dbReference>
<feature type="domain" description="4Fe-4S ferredoxin-type" evidence="15">
    <location>
        <begin position="139"/>
        <end position="169"/>
    </location>
</feature>
<dbReference type="Gene3D" id="3.10.20.740">
    <property type="match status" value="1"/>
</dbReference>
<dbReference type="InterPro" id="IPR003149">
    <property type="entry name" value="Fe_hydrogenase_ssu"/>
</dbReference>
<feature type="domain" description="4Fe-4S ferredoxin-type" evidence="15">
    <location>
        <begin position="183"/>
        <end position="211"/>
    </location>
</feature>
<dbReference type="InterPro" id="IPR054351">
    <property type="entry name" value="NADH_UbQ_OxRdtase_ferredoxin"/>
</dbReference>
<dbReference type="Gene3D" id="4.10.260.20">
    <property type="entry name" value="Iron hydrogenase, small subunit"/>
    <property type="match status" value="1"/>
</dbReference>
<dbReference type="Pfam" id="PF22117">
    <property type="entry name" value="Fer4_Nqo3"/>
    <property type="match status" value="1"/>
</dbReference>
<dbReference type="Pfam" id="PF10588">
    <property type="entry name" value="NADH-G_4Fe-4S_3"/>
    <property type="match status" value="1"/>
</dbReference>
<keyword evidence="11" id="KW-0520">NAD</keyword>
<keyword evidence="8" id="KW-1278">Translocase</keyword>
<dbReference type="GO" id="GO:0008137">
    <property type="term" value="F:NADH dehydrogenase (ubiquinone) activity"/>
    <property type="evidence" value="ECO:0007669"/>
    <property type="project" value="InterPro"/>
</dbReference>
<dbReference type="NCBIfam" id="NF040763">
    <property type="entry name" value="FeFe_hydrog_A6"/>
    <property type="match status" value="1"/>
</dbReference>
<dbReference type="RefSeq" id="WP_050739507.1">
    <property type="nucleotide sequence ID" value="NZ_LGYO01000012.1"/>
</dbReference>
<dbReference type="Gene3D" id="3.40.950.10">
    <property type="entry name" value="Fe-only Hydrogenase (Larger Subunit), Chain L, domain 3"/>
    <property type="match status" value="1"/>
</dbReference>
<dbReference type="Gene3D" id="3.30.70.20">
    <property type="match status" value="1"/>
</dbReference>
<dbReference type="FunFam" id="3.30.70.20:FF:000035">
    <property type="entry name" value="Iron hydrogenase 1"/>
    <property type="match status" value="1"/>
</dbReference>
<dbReference type="InterPro" id="IPR000283">
    <property type="entry name" value="NADH_UbQ_OxRdtase_75kDa_su_CS"/>
</dbReference>
<evidence type="ECO:0000256" key="11">
    <source>
        <dbReference type="ARBA" id="ARBA00023027"/>
    </source>
</evidence>
<dbReference type="Pfam" id="PF02906">
    <property type="entry name" value="Fe_hyd_lg_C"/>
    <property type="match status" value="1"/>
</dbReference>
<dbReference type="SMART" id="SM00902">
    <property type="entry name" value="Fe_hyd_SSU"/>
    <property type="match status" value="1"/>
</dbReference>
<keyword evidence="18" id="KW-1185">Reference proteome</keyword>
<keyword evidence="5" id="KW-0001">2Fe-2S</keyword>
<keyword evidence="12" id="KW-0472">Membrane</keyword>
<organism evidence="17 18">
    <name type="scientific">Acetobacterium bakii</name>
    <dbReference type="NCBI Taxonomy" id="52689"/>
    <lineage>
        <taxon>Bacteria</taxon>
        <taxon>Bacillati</taxon>
        <taxon>Bacillota</taxon>
        <taxon>Clostridia</taxon>
        <taxon>Eubacteriales</taxon>
        <taxon>Eubacteriaceae</taxon>
        <taxon>Acetobacterium</taxon>
    </lineage>
</organism>
<dbReference type="PANTHER" id="PTHR11615">
    <property type="entry name" value="NITRATE, FORMATE, IRON DEHYDROGENASE"/>
    <property type="match status" value="1"/>
</dbReference>
<dbReference type="Proteomes" id="UP000036873">
    <property type="component" value="Unassembled WGS sequence"/>
</dbReference>
<feature type="domain" description="2Fe-2S ferredoxin-type" evidence="14">
    <location>
        <begin position="2"/>
        <end position="80"/>
    </location>
</feature>
<evidence type="ECO:0000256" key="6">
    <source>
        <dbReference type="ARBA" id="ARBA00022723"/>
    </source>
</evidence>
<evidence type="ECO:0000256" key="12">
    <source>
        <dbReference type="ARBA" id="ARBA00023136"/>
    </source>
</evidence>
<dbReference type="PROSITE" id="PS51839">
    <property type="entry name" value="4FE4S_HC3"/>
    <property type="match status" value="1"/>
</dbReference>
<comment type="caution">
    <text evidence="17">The sequence shown here is derived from an EMBL/GenBank/DDBJ whole genome shotgun (WGS) entry which is preliminary data.</text>
</comment>
<evidence type="ECO:0000256" key="10">
    <source>
        <dbReference type="ARBA" id="ARBA00023014"/>
    </source>
</evidence>
<dbReference type="GO" id="GO:0008901">
    <property type="term" value="F:ferredoxin hydrogenase activity"/>
    <property type="evidence" value="ECO:0007669"/>
    <property type="project" value="InterPro"/>
</dbReference>
<dbReference type="SMART" id="SM00929">
    <property type="entry name" value="NADH-G_4Fe-4S_3"/>
    <property type="match status" value="1"/>
</dbReference>
<evidence type="ECO:0000256" key="3">
    <source>
        <dbReference type="ARBA" id="ARBA00005404"/>
    </source>
</evidence>
<dbReference type="InterPro" id="IPR001041">
    <property type="entry name" value="2Fe-2S_ferredoxin-type"/>
</dbReference>
<gene>
    <name evidence="17" type="ORF">AKG39_06190</name>
</gene>
<dbReference type="GO" id="GO:0051537">
    <property type="term" value="F:2 iron, 2 sulfur cluster binding"/>
    <property type="evidence" value="ECO:0007669"/>
    <property type="project" value="UniProtKB-KW"/>
</dbReference>
<dbReference type="InterPro" id="IPR050340">
    <property type="entry name" value="Cytosolic_Fe-S_CAF"/>
</dbReference>